<dbReference type="GO" id="GO:0005737">
    <property type="term" value="C:cytoplasm"/>
    <property type="evidence" value="ECO:0007669"/>
    <property type="project" value="TreeGrafter"/>
</dbReference>
<dbReference type="SMART" id="SM00312">
    <property type="entry name" value="PX"/>
    <property type="match status" value="1"/>
</dbReference>
<reference evidence="6" key="3">
    <citation type="submission" date="2015-02" db="UniProtKB">
        <authorList>
            <consortium name="EnsemblProtists"/>
        </authorList>
    </citation>
    <scope>IDENTIFICATION</scope>
    <source>
        <strain evidence="6">DAOM BR144</strain>
    </source>
</reference>
<dbReference type="eggNOG" id="KOG2308">
    <property type="taxonomic scope" value="Eukaryota"/>
</dbReference>
<dbReference type="HOGENOM" id="CLU_291441_0_0_1"/>
<evidence type="ECO:0000259" key="5">
    <source>
        <dbReference type="PROSITE" id="PS51043"/>
    </source>
</evidence>
<evidence type="ECO:0008006" key="8">
    <source>
        <dbReference type="Google" id="ProtNLM"/>
    </source>
</evidence>
<dbReference type="GO" id="GO:0004620">
    <property type="term" value="F:phospholipase activity"/>
    <property type="evidence" value="ECO:0007669"/>
    <property type="project" value="TreeGrafter"/>
</dbReference>
<dbReference type="SUPFAM" id="SSF64268">
    <property type="entry name" value="PX domain"/>
    <property type="match status" value="1"/>
</dbReference>
<dbReference type="Gene3D" id="3.30.1520.10">
    <property type="entry name" value="Phox-like domain"/>
    <property type="match status" value="1"/>
</dbReference>
<dbReference type="VEuPathDB" id="FungiDB:PYU1_G001060"/>
<dbReference type="SMART" id="SM01127">
    <property type="entry name" value="DDHD"/>
    <property type="match status" value="1"/>
</dbReference>
<dbReference type="InterPro" id="IPR011993">
    <property type="entry name" value="PH-like_dom_sf"/>
</dbReference>
<dbReference type="InParanoid" id="K3W7W9"/>
<feature type="domain" description="PH" evidence="3">
    <location>
        <begin position="792"/>
        <end position="886"/>
    </location>
</feature>
<dbReference type="InterPro" id="IPR036871">
    <property type="entry name" value="PX_dom_sf"/>
</dbReference>
<dbReference type="Pfam" id="PF00787">
    <property type="entry name" value="PX"/>
    <property type="match status" value="1"/>
</dbReference>
<feature type="domain" description="PX" evidence="4">
    <location>
        <begin position="920"/>
        <end position="1034"/>
    </location>
</feature>
<accession>K3W7W9</accession>
<evidence type="ECO:0000313" key="7">
    <source>
        <dbReference type="Proteomes" id="UP000019132"/>
    </source>
</evidence>
<reference evidence="7" key="1">
    <citation type="journal article" date="2010" name="Genome Biol.">
        <title>Genome sequence of the necrotrophic plant pathogen Pythium ultimum reveals original pathogenicity mechanisms and effector repertoire.</title>
        <authorList>
            <person name="Levesque C.A."/>
            <person name="Brouwer H."/>
            <person name="Cano L."/>
            <person name="Hamilton J.P."/>
            <person name="Holt C."/>
            <person name="Huitema E."/>
            <person name="Raffaele S."/>
            <person name="Robideau G.P."/>
            <person name="Thines M."/>
            <person name="Win J."/>
            <person name="Zerillo M.M."/>
            <person name="Beakes G.W."/>
            <person name="Boore J.L."/>
            <person name="Busam D."/>
            <person name="Dumas B."/>
            <person name="Ferriera S."/>
            <person name="Fuerstenberg S.I."/>
            <person name="Gachon C.M."/>
            <person name="Gaulin E."/>
            <person name="Govers F."/>
            <person name="Grenville-Briggs L."/>
            <person name="Horner N."/>
            <person name="Hostetler J."/>
            <person name="Jiang R.H."/>
            <person name="Johnson J."/>
            <person name="Krajaejun T."/>
            <person name="Lin H."/>
            <person name="Meijer H.J."/>
            <person name="Moore B."/>
            <person name="Morris P."/>
            <person name="Phuntmart V."/>
            <person name="Puiu D."/>
            <person name="Shetty J."/>
            <person name="Stajich J.E."/>
            <person name="Tripathy S."/>
            <person name="Wawra S."/>
            <person name="van West P."/>
            <person name="Whitty B.R."/>
            <person name="Coutinho P.M."/>
            <person name="Henrissat B."/>
            <person name="Martin F."/>
            <person name="Thomas P.D."/>
            <person name="Tyler B.M."/>
            <person name="De Vries R.P."/>
            <person name="Kamoun S."/>
            <person name="Yandell M."/>
            <person name="Tisserat N."/>
            <person name="Buell C.R."/>
        </authorList>
    </citation>
    <scope>NUCLEOTIDE SEQUENCE</scope>
    <source>
        <strain evidence="7">DAOM:BR144</strain>
    </source>
</reference>
<dbReference type="EMBL" id="GL376620">
    <property type="status" value="NOT_ANNOTATED_CDS"/>
    <property type="molecule type" value="Genomic_DNA"/>
</dbReference>
<dbReference type="OMA" id="WHEDLHE"/>
<protein>
    <recommendedName>
        <fullName evidence="8">DDHD domain-containing protein</fullName>
    </recommendedName>
</protein>
<dbReference type="InterPro" id="IPR004177">
    <property type="entry name" value="DDHD_dom"/>
</dbReference>
<dbReference type="InterPro" id="IPR058055">
    <property type="entry name" value="PA-PLA1"/>
</dbReference>
<dbReference type="GO" id="GO:0035091">
    <property type="term" value="F:phosphatidylinositol binding"/>
    <property type="evidence" value="ECO:0007669"/>
    <property type="project" value="InterPro"/>
</dbReference>
<dbReference type="PROSITE" id="PS51043">
    <property type="entry name" value="DDHD"/>
    <property type="match status" value="1"/>
</dbReference>
<dbReference type="PROSITE" id="PS50003">
    <property type="entry name" value="PH_DOMAIN"/>
    <property type="match status" value="1"/>
</dbReference>
<dbReference type="STRING" id="431595.K3W7W9"/>
<dbReference type="Gene3D" id="2.30.29.30">
    <property type="entry name" value="Pleckstrin-homology domain (PH domain)/Phosphotyrosine-binding domain (PTB)"/>
    <property type="match status" value="1"/>
</dbReference>
<feature type="region of interest" description="Disordered" evidence="2">
    <location>
        <begin position="117"/>
        <end position="145"/>
    </location>
</feature>
<dbReference type="AlphaFoldDB" id="K3W7W9"/>
<dbReference type="SUPFAM" id="SSF50729">
    <property type="entry name" value="PH domain-like"/>
    <property type="match status" value="1"/>
</dbReference>
<dbReference type="EnsemblProtists" id="PYU1_T001060">
    <property type="protein sequence ID" value="PYU1_T001060"/>
    <property type="gene ID" value="PYU1_G001060"/>
</dbReference>
<dbReference type="SMART" id="SM00233">
    <property type="entry name" value="PH"/>
    <property type="match status" value="2"/>
</dbReference>
<dbReference type="Pfam" id="PF23202">
    <property type="entry name" value="PAH_ZNF598"/>
    <property type="match status" value="1"/>
</dbReference>
<dbReference type="GO" id="GO:0046872">
    <property type="term" value="F:metal ion binding"/>
    <property type="evidence" value="ECO:0007669"/>
    <property type="project" value="InterPro"/>
</dbReference>
<feature type="domain" description="DDHD" evidence="5">
    <location>
        <begin position="464"/>
        <end position="611"/>
    </location>
</feature>
<feature type="compositionally biased region" description="Low complexity" evidence="2">
    <location>
        <begin position="127"/>
        <end position="136"/>
    </location>
</feature>
<dbReference type="InterPro" id="IPR001849">
    <property type="entry name" value="PH_domain"/>
</dbReference>
<keyword evidence="7" id="KW-1185">Reference proteome</keyword>
<evidence type="ECO:0000259" key="4">
    <source>
        <dbReference type="PROSITE" id="PS50195"/>
    </source>
</evidence>
<dbReference type="Proteomes" id="UP000019132">
    <property type="component" value="Unassembled WGS sequence"/>
</dbReference>
<dbReference type="CDD" id="cd06093">
    <property type="entry name" value="PX_domain"/>
    <property type="match status" value="1"/>
</dbReference>
<dbReference type="PANTHER" id="PTHR23509">
    <property type="entry name" value="PA-PL1 PHOSPHOLIPASE FAMILY"/>
    <property type="match status" value="1"/>
</dbReference>
<reference evidence="7" key="2">
    <citation type="submission" date="2010-04" db="EMBL/GenBank/DDBJ databases">
        <authorList>
            <person name="Buell R."/>
            <person name="Hamilton J."/>
            <person name="Hostetler J."/>
        </authorList>
    </citation>
    <scope>NUCLEOTIDE SEQUENCE [LARGE SCALE GENOMIC DNA]</scope>
    <source>
        <strain evidence="7">DAOM:BR144</strain>
    </source>
</reference>
<name>K3W7W9_GLOUD</name>
<sequence length="1041" mass="119325">MSEEDPSLCFLVPEDVPERAYFAKDYITLYKRQVNELIKRMEHLVEEVENFETESDSSLAWNGVQLATLARDTVWQNLCALQDCDVILNDTVEHFKQKIRESMELVANNPAQFSIERTDSTLSMRQSMSNSEYSSSDSRDEIDDDEVSDTFRDVIPVTKKKEALALNDDVTARVKKSFGANEEEFERFKTHAFEFGTGKETAEGFYEYLQQYIVPEELGPIVLDFARLLPQAALRIPLLKVHYAFLEKYHVQLSNDEGHHTSFSTVHRATVVDDYDSDDDNIDELPATLRLSPINHLVFVIHGIGQHIDFKEGELKSWNGETGLDGGNHAFRDLYRTMLETMFRDIPIALEMQSIEWHEDLHEPTGLDSVFDLICPEGSTGIREFNKETLMDVLYYLSPRYGQLVVDAVTQQLNQKYHVFMEEHPDWDGKVSIFAHSLGSVITYDLLTHKAGEQSPNGVVFPGIEFEVENFFGAGSPVPVFILSRGDLNIQDGNFTPGIKMPNCKRYFNIFHPIDPIAYRVEPLIQQEMHDKPPVQLIQAHAVRHLNFGKIQEMWESMTAPVHGFPYRLDYVMKRRKREQGMMEIAFAAASHSSYWMSEDVVLFTIMQICQPVVEKLHRYMMARKPLPTLMRNIVELTPHTKVLMSANASIRDRCTGFTHDRVVLMEKERLFILPRVHEVACRRKWRIRLNQSAKATYGEDSFMLKIISTEQSIPPLSGSVSPARPPTSASGQTTTYLLKAPTTRVRDEWLNLVNQTIARNSYGLADGTPYSSREQFDMAELPHGLCMDYFGAQKAGYLQEKALKGWYEGWNNRWIVLQDGYISCYENSPRLEFSSQFKIRKARIFCYETGYLFRVVSRRGTSIEMRVKDQQSFNLWLDVFGEVPSAEVTRHKDLIENSPSAVLMMSESSEISGSGKGEWLHTKIEGYKLALDEKDVQYAAFIIQVKSSSSGSSFVQRRYSEFTKLHRELRKVIPHEQVPPLPGTRMWNKFDPVYLKEKTVALHGYLTEICKRCANTRAQPILLEFLELASQSETPNGNGA</sequence>
<feature type="coiled-coil region" evidence="1">
    <location>
        <begin position="27"/>
        <end position="54"/>
    </location>
</feature>
<dbReference type="Pfam" id="PF02862">
    <property type="entry name" value="DDHD"/>
    <property type="match status" value="1"/>
</dbReference>
<evidence type="ECO:0000259" key="3">
    <source>
        <dbReference type="PROSITE" id="PS50003"/>
    </source>
</evidence>
<evidence type="ECO:0000313" key="6">
    <source>
        <dbReference type="EnsemblProtists" id="PYU1_T001060"/>
    </source>
</evidence>
<proteinExistence type="predicted"/>
<keyword evidence="1" id="KW-0175">Coiled coil</keyword>
<dbReference type="InterPro" id="IPR057634">
    <property type="entry name" value="PAH_ZNF598/HEL2"/>
</dbReference>
<organism evidence="6 7">
    <name type="scientific">Globisporangium ultimum (strain ATCC 200006 / CBS 805.95 / DAOM BR144)</name>
    <name type="common">Pythium ultimum</name>
    <dbReference type="NCBI Taxonomy" id="431595"/>
    <lineage>
        <taxon>Eukaryota</taxon>
        <taxon>Sar</taxon>
        <taxon>Stramenopiles</taxon>
        <taxon>Oomycota</taxon>
        <taxon>Peronosporomycetes</taxon>
        <taxon>Pythiales</taxon>
        <taxon>Pythiaceae</taxon>
        <taxon>Globisporangium</taxon>
    </lineage>
</organism>
<evidence type="ECO:0000256" key="1">
    <source>
        <dbReference type="SAM" id="Coils"/>
    </source>
</evidence>
<dbReference type="PROSITE" id="PS50195">
    <property type="entry name" value="PX"/>
    <property type="match status" value="1"/>
</dbReference>
<dbReference type="PANTHER" id="PTHR23509:SF10">
    <property type="entry name" value="LD21067P"/>
    <property type="match status" value="1"/>
</dbReference>
<dbReference type="InterPro" id="IPR001683">
    <property type="entry name" value="PX_dom"/>
</dbReference>
<evidence type="ECO:0000256" key="2">
    <source>
        <dbReference type="SAM" id="MobiDB-lite"/>
    </source>
</evidence>